<name>A0A6A4EAV9_9STRA</name>
<dbReference type="Pfam" id="PF07727">
    <property type="entry name" value="RVT_2"/>
    <property type="match status" value="1"/>
</dbReference>
<sequence>DLVCVKVFFAFVVKFDMAMHQGDVPAAYLKAPLVETVYVKQVKGFEKAEHEGKVWRLKKALYGLRQAGRQWHQEIDGFLRQYGLRPTTGDACLYVKLIDGSPLLVCLYVDDVLIAHRNEEHVLHLMVTLNGKYQVKDLGEPQQFLGMRIRRENGAIHLSQSNYVDELLYRFAMDASKPQNTPMVPKTRLDKLTDEPSAEEVAEMQAKPFRQVVGSLLYLARVSRPDLSFTINQLARHCATPRKEAWTAAKYALRYLRKTKDIELVLRPIEDGMRIATDADWANDLQDRKSVSGFVVYLFGCPVHWGSSKQSVIALSSTTAEFIAASDGLQQAEWIKLVAMEVLTATTQDGPADLPLTLQIDNKSTIKRVKKDGTSGAQKAVDIRFHCLKEAWKTGFVALEYVPTHENPADLLTKALSRHELAHKRTLCGMSQ</sequence>
<dbReference type="EMBL" id="QXFT01001539">
    <property type="protein sequence ID" value="KAE9316098.1"/>
    <property type="molecule type" value="Genomic_DNA"/>
</dbReference>
<organism evidence="2 3">
    <name type="scientific">Phytophthora rubi</name>
    <dbReference type="NCBI Taxonomy" id="129364"/>
    <lineage>
        <taxon>Eukaryota</taxon>
        <taxon>Sar</taxon>
        <taxon>Stramenopiles</taxon>
        <taxon>Oomycota</taxon>
        <taxon>Peronosporomycetes</taxon>
        <taxon>Peronosporales</taxon>
        <taxon>Peronosporaceae</taxon>
        <taxon>Phytophthora</taxon>
    </lineage>
</organism>
<evidence type="ECO:0000313" key="3">
    <source>
        <dbReference type="Proteomes" id="UP000434957"/>
    </source>
</evidence>
<proteinExistence type="predicted"/>
<feature type="non-terminal residue" evidence="2">
    <location>
        <position position="1"/>
    </location>
</feature>
<dbReference type="AlphaFoldDB" id="A0A6A4EAV9"/>
<reference evidence="2 3" key="1">
    <citation type="submission" date="2018-08" db="EMBL/GenBank/DDBJ databases">
        <title>Genomic investigation of the strawberry pathogen Phytophthora fragariae indicates pathogenicity is determined by transcriptional variation in three key races.</title>
        <authorList>
            <person name="Adams T.M."/>
            <person name="Armitage A.D."/>
            <person name="Sobczyk M.K."/>
            <person name="Bates H.J."/>
            <person name="Dunwell J.M."/>
            <person name="Nellist C.F."/>
            <person name="Harrison R.J."/>
        </authorList>
    </citation>
    <scope>NUCLEOTIDE SEQUENCE [LARGE SCALE GENOMIC DNA]</scope>
    <source>
        <strain evidence="2 3">SCRP333</strain>
    </source>
</reference>
<keyword evidence="3" id="KW-1185">Reference proteome</keyword>
<protein>
    <recommendedName>
        <fullName evidence="1">Reverse transcriptase Ty1/copia-type domain-containing protein</fullName>
    </recommendedName>
</protein>
<gene>
    <name evidence="2" type="ORF">PR003_g18808</name>
</gene>
<dbReference type="PANTHER" id="PTHR11439:SF463">
    <property type="entry name" value="REVERSE TRANSCRIPTASE TY1_COPIA-TYPE DOMAIN-CONTAINING PROTEIN"/>
    <property type="match status" value="1"/>
</dbReference>
<dbReference type="PANTHER" id="PTHR11439">
    <property type="entry name" value="GAG-POL-RELATED RETROTRANSPOSON"/>
    <property type="match status" value="1"/>
</dbReference>
<feature type="domain" description="Reverse transcriptase Ty1/copia-type" evidence="1">
    <location>
        <begin position="4"/>
        <end position="184"/>
    </location>
</feature>
<dbReference type="Proteomes" id="UP000434957">
    <property type="component" value="Unassembled WGS sequence"/>
</dbReference>
<evidence type="ECO:0000259" key="1">
    <source>
        <dbReference type="Pfam" id="PF07727"/>
    </source>
</evidence>
<dbReference type="InterPro" id="IPR013103">
    <property type="entry name" value="RVT_2"/>
</dbReference>
<dbReference type="SUPFAM" id="SSF56672">
    <property type="entry name" value="DNA/RNA polymerases"/>
    <property type="match status" value="1"/>
</dbReference>
<comment type="caution">
    <text evidence="2">The sequence shown here is derived from an EMBL/GenBank/DDBJ whole genome shotgun (WGS) entry which is preliminary data.</text>
</comment>
<dbReference type="InterPro" id="IPR043502">
    <property type="entry name" value="DNA/RNA_pol_sf"/>
</dbReference>
<dbReference type="CDD" id="cd09272">
    <property type="entry name" value="RNase_HI_RT_Ty1"/>
    <property type="match status" value="1"/>
</dbReference>
<accession>A0A6A4EAV9</accession>
<evidence type="ECO:0000313" key="2">
    <source>
        <dbReference type="EMBL" id="KAE9316098.1"/>
    </source>
</evidence>